<keyword evidence="1" id="KW-0175">Coiled coil</keyword>
<organism evidence="3">
    <name type="scientific">uncultured Sulfurovum sp</name>
    <dbReference type="NCBI Taxonomy" id="269237"/>
    <lineage>
        <taxon>Bacteria</taxon>
        <taxon>Pseudomonadati</taxon>
        <taxon>Campylobacterota</taxon>
        <taxon>Epsilonproteobacteria</taxon>
        <taxon>Campylobacterales</taxon>
        <taxon>Sulfurovaceae</taxon>
        <taxon>Sulfurovum</taxon>
        <taxon>environmental samples</taxon>
    </lineage>
</organism>
<accession>A0A6S6UAF4</accession>
<reference evidence="3" key="1">
    <citation type="submission" date="2020-01" db="EMBL/GenBank/DDBJ databases">
        <authorList>
            <person name="Meier V. D."/>
            <person name="Meier V D."/>
        </authorList>
    </citation>
    <scope>NUCLEOTIDE SEQUENCE</scope>
    <source>
        <strain evidence="3">HLG_WM_MAG_02</strain>
    </source>
</reference>
<gene>
    <name evidence="3" type="ORF">HELGO_WM58255</name>
</gene>
<feature type="region of interest" description="Disordered" evidence="2">
    <location>
        <begin position="97"/>
        <end position="118"/>
    </location>
</feature>
<evidence type="ECO:0000313" key="3">
    <source>
        <dbReference type="EMBL" id="CAA6824626.1"/>
    </source>
</evidence>
<name>A0A6S6UAF4_9BACT</name>
<feature type="non-terminal residue" evidence="3">
    <location>
        <position position="118"/>
    </location>
</feature>
<dbReference type="AlphaFoldDB" id="A0A6S6UAF4"/>
<protein>
    <submittedName>
        <fullName evidence="3">Uncharacterized protein</fullName>
    </submittedName>
</protein>
<evidence type="ECO:0000256" key="2">
    <source>
        <dbReference type="SAM" id="MobiDB-lite"/>
    </source>
</evidence>
<dbReference type="EMBL" id="CACVAZ010000180">
    <property type="protein sequence ID" value="CAA6824626.1"/>
    <property type="molecule type" value="Genomic_DNA"/>
</dbReference>
<proteinExistence type="predicted"/>
<sequence>MIKTKLTLSKKKIHTELKCPHCNVGSLLLNKENLMCKQYQSNIDEINELMEEINGRYSGAFPLPEKFIAVGIFTCNHEDCQEYVSFHGEILVQEYMRSNSKSEEDETKEVETLTMHSL</sequence>
<evidence type="ECO:0000256" key="1">
    <source>
        <dbReference type="SAM" id="Coils"/>
    </source>
</evidence>
<feature type="coiled-coil region" evidence="1">
    <location>
        <begin position="29"/>
        <end position="56"/>
    </location>
</feature>